<dbReference type="EMBL" id="JBHUDJ010000001">
    <property type="protein sequence ID" value="MFD1585964.1"/>
    <property type="molecule type" value="Genomic_DNA"/>
</dbReference>
<dbReference type="SUPFAM" id="SSF53067">
    <property type="entry name" value="Actin-like ATPase domain"/>
    <property type="match status" value="2"/>
</dbReference>
<dbReference type="AlphaFoldDB" id="A0ABD6C8Z9"/>
<evidence type="ECO:0000256" key="6">
    <source>
        <dbReference type="SAM" id="MobiDB-lite"/>
    </source>
</evidence>
<dbReference type="PROSITE" id="PS00297">
    <property type="entry name" value="HSP70_1"/>
    <property type="match status" value="1"/>
</dbReference>
<dbReference type="Gene3D" id="3.30.420.40">
    <property type="match status" value="2"/>
</dbReference>
<dbReference type="RefSeq" id="WP_247376782.1">
    <property type="nucleotide sequence ID" value="NZ_JALLGV010000003.1"/>
</dbReference>
<proteinExistence type="inferred from homology"/>
<keyword evidence="2 5" id="KW-0547">Nucleotide-binding</keyword>
<sequence>MVSEKVLGIDLGTTNSGMALIEGDDVQMLQNNEGEPLTPSVVSFDDAGDPVVGRRAENRAPANPDRTVRTIKRHVGEDYTVEIDGETYDPAEISAEILRKLKDDAESYLGEQVTETVVTVPAYFTADQKKATRRAAKLAGFREVKLLNEPTAAAIAHGYDADLADETLVVYDFGGGTLDVSVLDVDGDTFTILTTSGDNHLGGTDFDEAIMDHVAAALERDQGVDVLADDELRANLRAIAEDAKIDLSTGEETELIEPLLGQLDGEIVELDETLTRDIFESITEDLREQALAPLEQALDDADRTTRDIDTVLLVGGSTRMPAIQDRVAEYTGVDPELTFEPDKIVAKGAALYAAKSGAVEEQYACTCGETFDTRDGFQDHLDAAHATDEHGEKVEERGEITVKSIVTRSLGTRVKDGSFNVLIEKGTPITEATGTKYYTTTKDDQTIMAIDVYQGEHEQARENEKLDEFTLTGIPEAPAGKPTIEVTFRVDDDGILHVTAEDVDGDAEGSLTVEQNVTGTSPDDGGDTAEVGS</sequence>
<dbReference type="InterPro" id="IPR018181">
    <property type="entry name" value="Heat_shock_70_CS"/>
</dbReference>
<protein>
    <submittedName>
        <fullName evidence="7">Hsp70 family protein</fullName>
    </submittedName>
</protein>
<dbReference type="PRINTS" id="PR00301">
    <property type="entry name" value="HEATSHOCK70"/>
</dbReference>
<organism evidence="7 8">
    <name type="scientific">Halorientalis brevis</name>
    <dbReference type="NCBI Taxonomy" id="1126241"/>
    <lineage>
        <taxon>Archaea</taxon>
        <taxon>Methanobacteriati</taxon>
        <taxon>Methanobacteriota</taxon>
        <taxon>Stenosarchaea group</taxon>
        <taxon>Halobacteria</taxon>
        <taxon>Halobacteriales</taxon>
        <taxon>Haloarculaceae</taxon>
        <taxon>Halorientalis</taxon>
    </lineage>
</organism>
<keyword evidence="3 5" id="KW-0067">ATP-binding</keyword>
<dbReference type="Proteomes" id="UP001597119">
    <property type="component" value="Unassembled WGS sequence"/>
</dbReference>
<evidence type="ECO:0000256" key="4">
    <source>
        <dbReference type="ARBA" id="ARBA00023186"/>
    </source>
</evidence>
<dbReference type="PROSITE" id="PS01036">
    <property type="entry name" value="HSP70_3"/>
    <property type="match status" value="1"/>
</dbReference>
<feature type="compositionally biased region" description="Polar residues" evidence="6">
    <location>
        <begin position="512"/>
        <end position="521"/>
    </location>
</feature>
<evidence type="ECO:0000313" key="7">
    <source>
        <dbReference type="EMBL" id="MFD1585964.1"/>
    </source>
</evidence>
<feature type="region of interest" description="Disordered" evidence="6">
    <location>
        <begin position="502"/>
        <end position="533"/>
    </location>
</feature>
<dbReference type="Gene3D" id="3.90.640.10">
    <property type="entry name" value="Actin, Chain A, domain 4"/>
    <property type="match status" value="1"/>
</dbReference>
<evidence type="ECO:0000256" key="2">
    <source>
        <dbReference type="ARBA" id="ARBA00022741"/>
    </source>
</evidence>
<gene>
    <name evidence="7" type="ORF">ACFR9U_03140</name>
</gene>
<keyword evidence="4" id="KW-0143">Chaperone</keyword>
<dbReference type="FunFam" id="3.30.420.40:FF:000071">
    <property type="entry name" value="Molecular chaperone DnaK"/>
    <property type="match status" value="1"/>
</dbReference>
<evidence type="ECO:0000256" key="3">
    <source>
        <dbReference type="ARBA" id="ARBA00022840"/>
    </source>
</evidence>
<dbReference type="InterPro" id="IPR029047">
    <property type="entry name" value="HSP70_peptide-bd_sf"/>
</dbReference>
<dbReference type="PANTHER" id="PTHR19375">
    <property type="entry name" value="HEAT SHOCK PROTEIN 70KDA"/>
    <property type="match status" value="1"/>
</dbReference>
<dbReference type="InterPro" id="IPR013126">
    <property type="entry name" value="Hsp_70_fam"/>
</dbReference>
<dbReference type="PROSITE" id="PS00329">
    <property type="entry name" value="HSP70_2"/>
    <property type="match status" value="1"/>
</dbReference>
<comment type="similarity">
    <text evidence="1 5">Belongs to the heat shock protein 70 family.</text>
</comment>
<dbReference type="InterPro" id="IPR043129">
    <property type="entry name" value="ATPase_NBD"/>
</dbReference>
<name>A0ABD6C8Z9_9EURY</name>
<reference evidence="7 8" key="1">
    <citation type="journal article" date="2019" name="Int. J. Syst. Evol. Microbiol.">
        <title>The Global Catalogue of Microorganisms (GCM) 10K type strain sequencing project: providing services to taxonomists for standard genome sequencing and annotation.</title>
        <authorList>
            <consortium name="The Broad Institute Genomics Platform"/>
            <consortium name="The Broad Institute Genome Sequencing Center for Infectious Disease"/>
            <person name="Wu L."/>
            <person name="Ma J."/>
        </authorList>
    </citation>
    <scope>NUCLEOTIDE SEQUENCE [LARGE SCALE GENOMIC DNA]</scope>
    <source>
        <strain evidence="7 8">CGMCC 1.12125</strain>
    </source>
</reference>
<dbReference type="Pfam" id="PF00012">
    <property type="entry name" value="HSP70"/>
    <property type="match status" value="3"/>
</dbReference>
<dbReference type="Gene3D" id="2.60.34.10">
    <property type="entry name" value="Substrate Binding Domain Of DNAk, Chain A, domain 1"/>
    <property type="match status" value="1"/>
</dbReference>
<evidence type="ECO:0000256" key="5">
    <source>
        <dbReference type="RuleBase" id="RU003322"/>
    </source>
</evidence>
<comment type="caution">
    <text evidence="7">The sequence shown here is derived from an EMBL/GenBank/DDBJ whole genome shotgun (WGS) entry which is preliminary data.</text>
</comment>
<accession>A0ABD6C8Z9</accession>
<dbReference type="GO" id="GO:0005524">
    <property type="term" value="F:ATP binding"/>
    <property type="evidence" value="ECO:0007669"/>
    <property type="project" value="UniProtKB-KW"/>
</dbReference>
<dbReference type="SUPFAM" id="SSF100920">
    <property type="entry name" value="Heat shock protein 70kD (HSP70), peptide-binding domain"/>
    <property type="match status" value="1"/>
</dbReference>
<keyword evidence="8" id="KW-1185">Reference proteome</keyword>
<evidence type="ECO:0000313" key="8">
    <source>
        <dbReference type="Proteomes" id="UP001597119"/>
    </source>
</evidence>
<evidence type="ECO:0000256" key="1">
    <source>
        <dbReference type="ARBA" id="ARBA00007381"/>
    </source>
</evidence>
<dbReference type="FunFam" id="3.90.640.10:FF:000003">
    <property type="entry name" value="Molecular chaperone DnaK"/>
    <property type="match status" value="1"/>
</dbReference>
<dbReference type="CDD" id="cd24029">
    <property type="entry name" value="ASKHA_NBD_HSP70_DnaK_HscA_HscC"/>
    <property type="match status" value="1"/>
</dbReference>